<reference evidence="7 8" key="1">
    <citation type="submission" date="2015-07" db="EMBL/GenBank/DDBJ databases">
        <title>Comparative genomics of the Sigatoka disease complex on banana suggests a link between parallel evolutionary changes in Pseudocercospora fijiensis and Pseudocercospora eumusae and increased virulence on the banana host.</title>
        <authorList>
            <person name="Chang T.-C."/>
            <person name="Salvucci A."/>
            <person name="Crous P.W."/>
            <person name="Stergiopoulos I."/>
        </authorList>
    </citation>
    <scope>NUCLEOTIDE SEQUENCE [LARGE SCALE GENOMIC DNA]</scope>
    <source>
        <strain evidence="7 8">CBS 116634</strain>
    </source>
</reference>
<keyword evidence="5" id="KW-0732">Signal</keyword>
<evidence type="ECO:0000313" key="8">
    <source>
        <dbReference type="Proteomes" id="UP000073492"/>
    </source>
</evidence>
<feature type="binding site" evidence="4">
    <location>
        <begin position="543"/>
        <end position="544"/>
    </location>
    <ligand>
        <name>FAD</name>
        <dbReference type="ChEBI" id="CHEBI:57692"/>
    </ligand>
</feature>
<evidence type="ECO:0000256" key="5">
    <source>
        <dbReference type="SAM" id="SignalP"/>
    </source>
</evidence>
<dbReference type="InterPro" id="IPR036188">
    <property type="entry name" value="FAD/NAD-bd_sf"/>
</dbReference>
<evidence type="ECO:0000313" key="7">
    <source>
        <dbReference type="EMBL" id="KXT16118.1"/>
    </source>
</evidence>
<dbReference type="PANTHER" id="PTHR11552:SF138">
    <property type="entry name" value="DEHYDROGENASE PKFF-RELATED"/>
    <property type="match status" value="1"/>
</dbReference>
<comment type="caution">
    <text evidence="7">The sequence shown here is derived from an EMBL/GenBank/DDBJ whole genome shotgun (WGS) entry which is preliminary data.</text>
</comment>
<dbReference type="GO" id="GO:0016614">
    <property type="term" value="F:oxidoreductase activity, acting on CH-OH group of donors"/>
    <property type="evidence" value="ECO:0007669"/>
    <property type="project" value="InterPro"/>
</dbReference>
<dbReference type="PANTHER" id="PTHR11552">
    <property type="entry name" value="GLUCOSE-METHANOL-CHOLINE GMC OXIDOREDUCTASE"/>
    <property type="match status" value="1"/>
</dbReference>
<evidence type="ECO:0000256" key="1">
    <source>
        <dbReference type="ARBA" id="ARBA00010790"/>
    </source>
</evidence>
<dbReference type="Gene3D" id="3.50.50.60">
    <property type="entry name" value="FAD/NAD(P)-binding domain"/>
    <property type="match status" value="1"/>
</dbReference>
<dbReference type="InterPro" id="IPR012132">
    <property type="entry name" value="GMC_OxRdtase"/>
</dbReference>
<dbReference type="InterPro" id="IPR000172">
    <property type="entry name" value="GMC_OxRdtase_N"/>
</dbReference>
<name>A0A139IMU7_9PEZI</name>
<dbReference type="PIRSF" id="PIRSF000137">
    <property type="entry name" value="Alcohol_oxidase"/>
    <property type="match status" value="1"/>
</dbReference>
<dbReference type="SUPFAM" id="SSF54373">
    <property type="entry name" value="FAD-linked reductases, C-terminal domain"/>
    <property type="match status" value="1"/>
</dbReference>
<dbReference type="EMBL" id="LFZO01000044">
    <property type="protein sequence ID" value="KXT16118.1"/>
    <property type="molecule type" value="Genomic_DNA"/>
</dbReference>
<dbReference type="AlphaFoldDB" id="A0A139IMU7"/>
<dbReference type="GO" id="GO:0050660">
    <property type="term" value="F:flavin adenine dinucleotide binding"/>
    <property type="evidence" value="ECO:0007669"/>
    <property type="project" value="InterPro"/>
</dbReference>
<feature type="signal peptide" evidence="5">
    <location>
        <begin position="1"/>
        <end position="17"/>
    </location>
</feature>
<dbReference type="PROSITE" id="PS00624">
    <property type="entry name" value="GMC_OXRED_2"/>
    <property type="match status" value="1"/>
</dbReference>
<protein>
    <recommendedName>
        <fullName evidence="6">Glucose-methanol-choline oxidoreductase N-terminal domain-containing protein</fullName>
    </recommendedName>
</protein>
<accession>A0A139IMU7</accession>
<dbReference type="Pfam" id="PF05199">
    <property type="entry name" value="GMC_oxred_C"/>
    <property type="match status" value="1"/>
</dbReference>
<dbReference type="Proteomes" id="UP000073492">
    <property type="component" value="Unassembled WGS sequence"/>
</dbReference>
<comment type="similarity">
    <text evidence="1">Belongs to the GMC oxidoreductase family.</text>
</comment>
<proteinExistence type="inferred from homology"/>
<feature type="binding site" evidence="4">
    <location>
        <begin position="589"/>
        <end position="590"/>
    </location>
    <ligand>
        <name>FAD</name>
        <dbReference type="ChEBI" id="CHEBI:57692"/>
    </ligand>
</feature>
<keyword evidence="2" id="KW-0325">Glycoprotein</keyword>
<feature type="chain" id="PRO_5007297589" description="Glucose-methanol-choline oxidoreductase N-terminal domain-containing protein" evidence="5">
    <location>
        <begin position="18"/>
        <end position="608"/>
    </location>
</feature>
<dbReference type="SUPFAM" id="SSF51905">
    <property type="entry name" value="FAD/NAD(P)-binding domain"/>
    <property type="match status" value="1"/>
</dbReference>
<feature type="active site" description="Proton acceptor" evidence="3">
    <location>
        <position position="588"/>
    </location>
</feature>
<dbReference type="InterPro" id="IPR007867">
    <property type="entry name" value="GMC_OxRtase_C"/>
</dbReference>
<evidence type="ECO:0000256" key="2">
    <source>
        <dbReference type="ARBA" id="ARBA00023180"/>
    </source>
</evidence>
<keyword evidence="4" id="KW-0285">Flavoprotein</keyword>
<feature type="active site" description="Proton donor" evidence="3">
    <location>
        <position position="544"/>
    </location>
</feature>
<dbReference type="OrthoDB" id="269227at2759"/>
<dbReference type="Pfam" id="PF00732">
    <property type="entry name" value="GMC_oxred_N"/>
    <property type="match status" value="1"/>
</dbReference>
<evidence type="ECO:0000256" key="4">
    <source>
        <dbReference type="PIRSR" id="PIRSR000137-2"/>
    </source>
</evidence>
<dbReference type="GO" id="GO:0044550">
    <property type="term" value="P:secondary metabolite biosynthetic process"/>
    <property type="evidence" value="ECO:0007669"/>
    <property type="project" value="TreeGrafter"/>
</dbReference>
<evidence type="ECO:0000259" key="6">
    <source>
        <dbReference type="PROSITE" id="PS00624"/>
    </source>
</evidence>
<dbReference type="STRING" id="113226.A0A139IMU7"/>
<comment type="cofactor">
    <cofactor evidence="4">
        <name>FAD</name>
        <dbReference type="ChEBI" id="CHEBI:57692"/>
    </cofactor>
</comment>
<feature type="domain" description="Glucose-methanol-choline oxidoreductase N-terminal" evidence="6">
    <location>
        <begin position="304"/>
        <end position="318"/>
    </location>
</feature>
<gene>
    <name evidence="7" type="ORF">AC579_5095</name>
</gene>
<keyword evidence="8" id="KW-1185">Reference proteome</keyword>
<organism evidence="7 8">
    <name type="scientific">Pseudocercospora musae</name>
    <dbReference type="NCBI Taxonomy" id="113226"/>
    <lineage>
        <taxon>Eukaryota</taxon>
        <taxon>Fungi</taxon>
        <taxon>Dikarya</taxon>
        <taxon>Ascomycota</taxon>
        <taxon>Pezizomycotina</taxon>
        <taxon>Dothideomycetes</taxon>
        <taxon>Dothideomycetidae</taxon>
        <taxon>Mycosphaerellales</taxon>
        <taxon>Mycosphaerellaceae</taxon>
        <taxon>Pseudocercospora</taxon>
    </lineage>
</organism>
<keyword evidence="4" id="KW-0274">FAD</keyword>
<evidence type="ECO:0000256" key="3">
    <source>
        <dbReference type="PIRSR" id="PIRSR000137-1"/>
    </source>
</evidence>
<sequence>MLTSQLLILIGATTSFGLSIEQRQNDNAFDYVIVGGGTAGLALANRLSADGSQRVAVIEAGSLYEVTNPVLSSTPAGDVFWAGSDPADTNPLVDWNFVTEPQAGANGRSIHYARGKCLGGSSARNFMIYQRPTVGSLQQWADAVGDSSYTWSSWLADFKKSVSFTPPGPLRAANASAEYNPAAFQPGGPLRVSYANYASTFSSWIELALRSIGIGQAQDFNSGSLFGAQYCSSTIQPANENRDSSQTSFLDAATGRSNLQVYSATKAKKILFDSNKKAIGVSVVSAGIAPYTITAEKEVIVSAGAFQSPQILMVSGIGPASTLSKFNIPVLSNLGGVGQNMWDHIFFGPSYRVNLETFTRLANDPAYVASQFAVDYSVLKRGPLTNPVCDFLGWEKVPAALKNAFSPSSKSDLARFSPDWPDIEYLGAPGYVGDFASLPATQPKDGYQYATILAALVAPISRGNVTIVSDDTDDLPLINPAWLTSSTDQQVAIAAYKRTRAAFMSKAMQPILADTEEYFPGTDKVQSDSQILDTIRDTLQTVWHASCTCKMGKASDSMAVVDSRARVFGVTGLRVVDASSFPILPPGHPQSTIYALAEKIARHILNGE</sequence>
<dbReference type="Gene3D" id="3.30.560.10">
    <property type="entry name" value="Glucose Oxidase, domain 3"/>
    <property type="match status" value="1"/>
</dbReference>